<dbReference type="Proteomes" id="UP001327560">
    <property type="component" value="Chromosome 3"/>
</dbReference>
<evidence type="ECO:0000259" key="6">
    <source>
        <dbReference type="PROSITE" id="PS51698"/>
    </source>
</evidence>
<sequence>MEMEGVEVPQHFLCPISLQIMRDPVALSTGISYDRHSIERWIMFSRKQAYGCPVTKQPLPPDLDLTPNHTLRRLIQAWCSSHALELVLPTPLPPVDKSHISALLDQAKLPQTSQMSVLLRLQSVVSESDRIKQCVEAAGAAEVLVSIIKNAAVFSNSLTPYQIKKKKKKKRATRNDDLIELLTSILSQSNAACKSHALLLLKSLVPLISPPKLLDLGEEFFLEIVKALRDKVSNQATKAALRVLSGGVSSCKKNKVKAAKAGAVHVLIELLLGEAEKRVTEMTIVALEQLCGCAEGRAEVVAHAAGIAVVSKKVLRVSRPASTMAVRILCSVAKQSPSPAVLQEMLQVGAVCKLCLMLQIDCEVKIQERVKEVMRLHSRVWRRSPCLTPKMLDCYKQ</sequence>
<evidence type="ECO:0000256" key="2">
    <source>
        <dbReference type="ARBA" id="ARBA00004906"/>
    </source>
</evidence>
<evidence type="ECO:0000313" key="7">
    <source>
        <dbReference type="EMBL" id="WOL02315.1"/>
    </source>
</evidence>
<dbReference type="AlphaFoldDB" id="A0AAQ3K7A3"/>
<gene>
    <name evidence="7" type="ORF">Cni_G11034</name>
</gene>
<name>A0AAQ3K7A3_9LILI</name>
<dbReference type="PANTHER" id="PTHR22849:SF168">
    <property type="entry name" value="U-BOX DOMAIN-CONTAINING PROTEIN"/>
    <property type="match status" value="1"/>
</dbReference>
<dbReference type="Gene3D" id="1.25.10.10">
    <property type="entry name" value="Leucine-rich Repeat Variant"/>
    <property type="match status" value="1"/>
</dbReference>
<dbReference type="InterPro" id="IPR011989">
    <property type="entry name" value="ARM-like"/>
</dbReference>
<dbReference type="InterPro" id="IPR045210">
    <property type="entry name" value="RING-Ubox_PUB"/>
</dbReference>
<dbReference type="PROSITE" id="PS51698">
    <property type="entry name" value="U_BOX"/>
    <property type="match status" value="1"/>
</dbReference>
<comment type="catalytic activity">
    <reaction evidence="1 5">
        <text>S-ubiquitinyl-[E2 ubiquitin-conjugating enzyme]-L-cysteine + [acceptor protein]-L-lysine = [E2 ubiquitin-conjugating enzyme]-L-cysteine + N(6)-ubiquitinyl-[acceptor protein]-L-lysine.</text>
        <dbReference type="EC" id="2.3.2.27"/>
    </reaction>
</comment>
<feature type="domain" description="U-box" evidence="6">
    <location>
        <begin position="7"/>
        <end position="85"/>
    </location>
</feature>
<dbReference type="SUPFAM" id="SSF48371">
    <property type="entry name" value="ARM repeat"/>
    <property type="match status" value="1"/>
</dbReference>
<keyword evidence="3 5" id="KW-0808">Transferase</keyword>
<evidence type="ECO:0000256" key="3">
    <source>
        <dbReference type="ARBA" id="ARBA00022679"/>
    </source>
</evidence>
<dbReference type="SMART" id="SM00504">
    <property type="entry name" value="Ubox"/>
    <property type="match status" value="1"/>
</dbReference>
<dbReference type="EMBL" id="CP136892">
    <property type="protein sequence ID" value="WOL02315.1"/>
    <property type="molecule type" value="Genomic_DNA"/>
</dbReference>
<dbReference type="GO" id="GO:0016567">
    <property type="term" value="P:protein ubiquitination"/>
    <property type="evidence" value="ECO:0007669"/>
    <property type="project" value="UniProtKB-UniRule"/>
</dbReference>
<keyword evidence="4 5" id="KW-0833">Ubl conjugation pathway</keyword>
<evidence type="ECO:0000256" key="5">
    <source>
        <dbReference type="RuleBase" id="RU369093"/>
    </source>
</evidence>
<dbReference type="InterPro" id="IPR003613">
    <property type="entry name" value="Ubox_domain"/>
</dbReference>
<dbReference type="InterPro" id="IPR013083">
    <property type="entry name" value="Znf_RING/FYVE/PHD"/>
</dbReference>
<dbReference type="InterPro" id="IPR016024">
    <property type="entry name" value="ARM-type_fold"/>
</dbReference>
<dbReference type="CDD" id="cd16664">
    <property type="entry name" value="RING-Ubox_PUB"/>
    <property type="match status" value="1"/>
</dbReference>
<dbReference type="InterPro" id="IPR045185">
    <property type="entry name" value="PUB22/23/24-like"/>
</dbReference>
<evidence type="ECO:0000313" key="8">
    <source>
        <dbReference type="Proteomes" id="UP001327560"/>
    </source>
</evidence>
<evidence type="ECO:0000256" key="4">
    <source>
        <dbReference type="ARBA" id="ARBA00022786"/>
    </source>
</evidence>
<dbReference type="Pfam" id="PF25598">
    <property type="entry name" value="ARM_PUB"/>
    <property type="match status" value="1"/>
</dbReference>
<reference evidence="7 8" key="1">
    <citation type="submission" date="2023-10" db="EMBL/GenBank/DDBJ databases">
        <title>Chromosome-scale genome assembly provides insights into flower coloration mechanisms of Canna indica.</title>
        <authorList>
            <person name="Li C."/>
        </authorList>
    </citation>
    <scope>NUCLEOTIDE SEQUENCE [LARGE SCALE GENOMIC DNA]</scope>
    <source>
        <tissue evidence="7">Flower</tissue>
    </source>
</reference>
<dbReference type="Gene3D" id="3.30.40.10">
    <property type="entry name" value="Zinc/RING finger domain, C3HC4 (zinc finger)"/>
    <property type="match status" value="1"/>
</dbReference>
<keyword evidence="8" id="KW-1185">Reference proteome</keyword>
<dbReference type="InterPro" id="IPR058678">
    <property type="entry name" value="ARM_PUB"/>
</dbReference>
<accession>A0AAQ3K7A3</accession>
<proteinExistence type="predicted"/>
<dbReference type="GO" id="GO:0061630">
    <property type="term" value="F:ubiquitin protein ligase activity"/>
    <property type="evidence" value="ECO:0007669"/>
    <property type="project" value="UniProtKB-UniRule"/>
</dbReference>
<dbReference type="SUPFAM" id="SSF57850">
    <property type="entry name" value="RING/U-box"/>
    <property type="match status" value="1"/>
</dbReference>
<evidence type="ECO:0000256" key="1">
    <source>
        <dbReference type="ARBA" id="ARBA00000900"/>
    </source>
</evidence>
<comment type="pathway">
    <text evidence="2 5">Protein modification; protein ubiquitination.</text>
</comment>
<protein>
    <recommendedName>
        <fullName evidence="5 6">U-box domain-containing protein</fullName>
        <ecNumber evidence="5">2.3.2.27</ecNumber>
    </recommendedName>
    <alternativeName>
        <fullName evidence="5">RING-type E3 ubiquitin transferase PUB</fullName>
    </alternativeName>
</protein>
<dbReference type="Pfam" id="PF04564">
    <property type="entry name" value="U-box"/>
    <property type="match status" value="1"/>
</dbReference>
<dbReference type="EC" id="2.3.2.27" evidence="5"/>
<dbReference type="PANTHER" id="PTHR22849">
    <property type="entry name" value="WDSAM1 PROTEIN"/>
    <property type="match status" value="1"/>
</dbReference>
<comment type="function">
    <text evidence="5">Functions as an E3 ubiquitin ligase.</text>
</comment>
<organism evidence="7 8">
    <name type="scientific">Canna indica</name>
    <name type="common">Indian-shot</name>
    <dbReference type="NCBI Taxonomy" id="4628"/>
    <lineage>
        <taxon>Eukaryota</taxon>
        <taxon>Viridiplantae</taxon>
        <taxon>Streptophyta</taxon>
        <taxon>Embryophyta</taxon>
        <taxon>Tracheophyta</taxon>
        <taxon>Spermatophyta</taxon>
        <taxon>Magnoliopsida</taxon>
        <taxon>Liliopsida</taxon>
        <taxon>Zingiberales</taxon>
        <taxon>Cannaceae</taxon>
        <taxon>Canna</taxon>
    </lineage>
</organism>